<keyword evidence="2" id="KW-1185">Reference proteome</keyword>
<sequence length="91" mass="10532">MRFSVTKSHGIGYHIRTPYETKEIASSTLDKWIREYANKVKNNHGFGSVFDKREDNGTGTIEFEYFVNGCLNREMFTIELVQRPIAEILKG</sequence>
<evidence type="ECO:0000313" key="1">
    <source>
        <dbReference type="EMBL" id="ASZ75040.1"/>
    </source>
</evidence>
<protein>
    <submittedName>
        <fullName evidence="1">Uncharacterized protein</fullName>
    </submittedName>
</protein>
<gene>
    <name evidence="1" type="ORF">SEA_TRINA_262</name>
</gene>
<organism evidence="1 2">
    <name type="scientific">Rhodococcus phage Trina</name>
    <dbReference type="NCBI Taxonomy" id="2027905"/>
    <lineage>
        <taxon>Viruses</taxon>
        <taxon>Duplodnaviria</taxon>
        <taxon>Heunggongvirae</taxon>
        <taxon>Uroviricota</taxon>
        <taxon>Caudoviricetes</taxon>
        <taxon>Trinavirus</taxon>
        <taxon>Trinavirus trina</taxon>
    </lineage>
</organism>
<dbReference type="EMBL" id="MF668286">
    <property type="protein sequence ID" value="ASZ75040.1"/>
    <property type="molecule type" value="Genomic_DNA"/>
</dbReference>
<evidence type="ECO:0000313" key="2">
    <source>
        <dbReference type="Proteomes" id="UP000231419"/>
    </source>
</evidence>
<reference evidence="2" key="1">
    <citation type="submission" date="2017-08" db="EMBL/GenBank/DDBJ databases">
        <authorList>
            <person name="de Groot N.N."/>
        </authorList>
    </citation>
    <scope>NUCLEOTIDE SEQUENCE [LARGE SCALE GENOMIC DNA]</scope>
</reference>
<proteinExistence type="predicted"/>
<name>A0A2D1A720_9CAUD</name>
<accession>A0A2D1A720</accession>
<dbReference type="Proteomes" id="UP000231419">
    <property type="component" value="Segment"/>
</dbReference>